<reference evidence="2 3" key="1">
    <citation type="submission" date="2014-04" db="EMBL/GenBank/DDBJ databases">
        <authorList>
            <consortium name="DOE Joint Genome Institute"/>
            <person name="Kuo A."/>
            <person name="Tarkka M."/>
            <person name="Buscot F."/>
            <person name="Kohler A."/>
            <person name="Nagy L.G."/>
            <person name="Floudas D."/>
            <person name="Copeland A."/>
            <person name="Barry K.W."/>
            <person name="Cichocki N."/>
            <person name="Veneault-Fourrey C."/>
            <person name="LaButti K."/>
            <person name="Lindquist E.A."/>
            <person name="Lipzen A."/>
            <person name="Lundell T."/>
            <person name="Morin E."/>
            <person name="Murat C."/>
            <person name="Sun H."/>
            <person name="Tunlid A."/>
            <person name="Henrissat B."/>
            <person name="Grigoriev I.V."/>
            <person name="Hibbett D.S."/>
            <person name="Martin F."/>
            <person name="Nordberg H.P."/>
            <person name="Cantor M.N."/>
            <person name="Hua S.X."/>
        </authorList>
    </citation>
    <scope>NUCLEOTIDE SEQUENCE [LARGE SCALE GENOMIC DNA]</scope>
    <source>
        <strain evidence="2 3">F 1598</strain>
    </source>
</reference>
<dbReference type="InParanoid" id="A0A0C3BNI9"/>
<evidence type="ECO:0000256" key="1">
    <source>
        <dbReference type="SAM" id="MobiDB-lite"/>
    </source>
</evidence>
<dbReference type="AlphaFoldDB" id="A0A0C3BNI9"/>
<organism evidence="2 3">
    <name type="scientific">Piloderma croceum (strain F 1598)</name>
    <dbReference type="NCBI Taxonomy" id="765440"/>
    <lineage>
        <taxon>Eukaryota</taxon>
        <taxon>Fungi</taxon>
        <taxon>Dikarya</taxon>
        <taxon>Basidiomycota</taxon>
        <taxon>Agaricomycotina</taxon>
        <taxon>Agaricomycetes</taxon>
        <taxon>Agaricomycetidae</taxon>
        <taxon>Atheliales</taxon>
        <taxon>Atheliaceae</taxon>
        <taxon>Piloderma</taxon>
    </lineage>
</organism>
<proteinExistence type="predicted"/>
<dbReference type="HOGENOM" id="CLU_727831_0_0_1"/>
<evidence type="ECO:0000313" key="2">
    <source>
        <dbReference type="EMBL" id="KIM88043.1"/>
    </source>
</evidence>
<accession>A0A0C3BNI9</accession>
<keyword evidence="3" id="KW-1185">Reference proteome</keyword>
<feature type="compositionally biased region" description="Polar residues" evidence="1">
    <location>
        <begin position="29"/>
        <end position="38"/>
    </location>
</feature>
<sequence>MSAFGPFSIEHFFDLDSFERDQEERLASSGHSGQSPEADSTSDITIDSSPCPSPTAVIPFQEDVLLGTSDLEVGKADTYTLLLTLHFGHICSSFAIQQEPICPASTAEYMILQAAKCDEKVAYLMHKMKESYSVYTLYTSLLPFLFENNSIPSSLEYRRLRSLQLNEPIRSQTYISACVESVDRSMLIHQMGLPHSTRLYALYIIAEEIPTPIIFSDPRSTQHSDVSLFLSQSFPTERTILTALKSDSYGGAYRTYQHFHIIQRLCACVGLDVNSPSRHSFIHLSSHVIVLTTEIILSWAGLMTLGTFNNQKGVISRIHAIFGVYEKKYQQGQLPARCVPLFTSMKILQSDPLQFSSSERRPAELDWTLQQLKDMLGRYT</sequence>
<feature type="compositionally biased region" description="Low complexity" evidence="1">
    <location>
        <begin position="39"/>
        <end position="49"/>
    </location>
</feature>
<dbReference type="Proteomes" id="UP000054166">
    <property type="component" value="Unassembled WGS sequence"/>
</dbReference>
<protein>
    <submittedName>
        <fullName evidence="2">Uncharacterized protein</fullName>
    </submittedName>
</protein>
<name>A0A0C3BNI9_PILCF</name>
<evidence type="ECO:0000313" key="3">
    <source>
        <dbReference type="Proteomes" id="UP000054166"/>
    </source>
</evidence>
<gene>
    <name evidence="2" type="ORF">PILCRDRAFT_3741</name>
</gene>
<feature type="region of interest" description="Disordered" evidence="1">
    <location>
        <begin position="22"/>
        <end position="49"/>
    </location>
</feature>
<dbReference type="EMBL" id="KN832978">
    <property type="protein sequence ID" value="KIM88043.1"/>
    <property type="molecule type" value="Genomic_DNA"/>
</dbReference>
<reference evidence="3" key="2">
    <citation type="submission" date="2015-01" db="EMBL/GenBank/DDBJ databases">
        <title>Evolutionary Origins and Diversification of the Mycorrhizal Mutualists.</title>
        <authorList>
            <consortium name="DOE Joint Genome Institute"/>
            <consortium name="Mycorrhizal Genomics Consortium"/>
            <person name="Kohler A."/>
            <person name="Kuo A."/>
            <person name="Nagy L.G."/>
            <person name="Floudas D."/>
            <person name="Copeland A."/>
            <person name="Barry K.W."/>
            <person name="Cichocki N."/>
            <person name="Veneault-Fourrey C."/>
            <person name="LaButti K."/>
            <person name="Lindquist E.A."/>
            <person name="Lipzen A."/>
            <person name="Lundell T."/>
            <person name="Morin E."/>
            <person name="Murat C."/>
            <person name="Riley R."/>
            <person name="Ohm R."/>
            <person name="Sun H."/>
            <person name="Tunlid A."/>
            <person name="Henrissat B."/>
            <person name="Grigoriev I.V."/>
            <person name="Hibbett D.S."/>
            <person name="Martin F."/>
        </authorList>
    </citation>
    <scope>NUCLEOTIDE SEQUENCE [LARGE SCALE GENOMIC DNA]</scope>
    <source>
        <strain evidence="3">F 1598</strain>
    </source>
</reference>